<dbReference type="CDD" id="cd00170">
    <property type="entry name" value="SEC14"/>
    <property type="match status" value="1"/>
</dbReference>
<dbReference type="InterPro" id="IPR036273">
    <property type="entry name" value="CRAL/TRIO_N_dom_sf"/>
</dbReference>
<dbReference type="GO" id="GO:1902936">
    <property type="term" value="F:phosphatidylinositol bisphosphate binding"/>
    <property type="evidence" value="ECO:0007669"/>
    <property type="project" value="TreeGrafter"/>
</dbReference>
<dbReference type="SMART" id="SM00516">
    <property type="entry name" value="SEC14"/>
    <property type="match status" value="1"/>
</dbReference>
<feature type="domain" description="CRAL-TRIO" evidence="2">
    <location>
        <begin position="93"/>
        <end position="255"/>
    </location>
</feature>
<gene>
    <name evidence="3" type="ORF">DGYR_LOCUS13803</name>
</gene>
<dbReference type="InterPro" id="IPR036865">
    <property type="entry name" value="CRAL-TRIO_dom_sf"/>
</dbReference>
<accession>A0A7I8WEN1</accession>
<protein>
    <submittedName>
        <fullName evidence="3">DgyrCDS14660</fullName>
    </submittedName>
</protein>
<keyword evidence="1" id="KW-0175">Coiled coil</keyword>
<dbReference type="SUPFAM" id="SSF46938">
    <property type="entry name" value="CRAL/TRIO N-terminal domain"/>
    <property type="match status" value="1"/>
</dbReference>
<dbReference type="Pfam" id="PF00650">
    <property type="entry name" value="CRAL_TRIO"/>
    <property type="match status" value="1"/>
</dbReference>
<dbReference type="Proteomes" id="UP000549394">
    <property type="component" value="Unassembled WGS sequence"/>
</dbReference>
<dbReference type="Gene3D" id="1.10.8.20">
    <property type="entry name" value="N-terminal domain of phosphatidylinositol transfer protein sec14p"/>
    <property type="match status" value="1"/>
</dbReference>
<keyword evidence="4" id="KW-1185">Reference proteome</keyword>
<dbReference type="Gene3D" id="3.40.525.10">
    <property type="entry name" value="CRAL-TRIO lipid binding domain"/>
    <property type="match status" value="1"/>
</dbReference>
<dbReference type="Gene3D" id="1.20.5.1200">
    <property type="entry name" value="Alpha-tocopherol transfer"/>
    <property type="match status" value="1"/>
</dbReference>
<dbReference type="SUPFAM" id="SSF52087">
    <property type="entry name" value="CRAL/TRIO domain"/>
    <property type="match status" value="1"/>
</dbReference>
<evidence type="ECO:0000313" key="4">
    <source>
        <dbReference type="Proteomes" id="UP000549394"/>
    </source>
</evidence>
<comment type="caution">
    <text evidence="3">The sequence shown here is derived from an EMBL/GenBank/DDBJ whole genome shotgun (WGS) entry which is preliminary data.</text>
</comment>
<dbReference type="Pfam" id="PF03765">
    <property type="entry name" value="CRAL_TRIO_N"/>
    <property type="match status" value="1"/>
</dbReference>
<dbReference type="EMBL" id="CAJFCJ010000062">
    <property type="protein sequence ID" value="CAD5126565.1"/>
    <property type="molecule type" value="Genomic_DNA"/>
</dbReference>
<evidence type="ECO:0000256" key="1">
    <source>
        <dbReference type="SAM" id="Coils"/>
    </source>
</evidence>
<dbReference type="OrthoDB" id="75724at2759"/>
<dbReference type="PANTHER" id="PTHR10174:SF130">
    <property type="entry name" value="ALPHA-TOCOPHEROL TRANSFER PROTEIN-LIKE"/>
    <property type="match status" value="1"/>
</dbReference>
<evidence type="ECO:0000259" key="2">
    <source>
        <dbReference type="PROSITE" id="PS50191"/>
    </source>
</evidence>
<feature type="coiled-coil region" evidence="1">
    <location>
        <begin position="12"/>
        <end position="40"/>
    </location>
</feature>
<evidence type="ECO:0000313" key="3">
    <source>
        <dbReference type="EMBL" id="CAD5126565.1"/>
    </source>
</evidence>
<name>A0A7I8WEN1_9ANNE</name>
<sequence length="313" mass="35717">MSYECKLDAKTVKKAENELFETKEKREECLKELREKLKKNTQLVCPIDEDRFLLKFLRARKFNTERAEELIIKYYTIRGSNPKFCSKVYPSMMEDIIVKNMACVLPGRTEDGCAVYIFRPGKWDPAVHDISCLFKMHLLSLEWIIESFEDIQVHGVKIVGDLSDMGWNHVKNFSREYAGLVTSLFQDGFPARVKGMNIVNEPSFFGYLFAIVKPFMKSKFLSRMHFHAYDLHSLHNSIPKSILPEHLGGDAGDWDDLCADFCTKLKSSESYFQDLSKYKLHGITAVGDSSSSGKEVGDGTASVTGTFKKLNVE</sequence>
<dbReference type="InterPro" id="IPR001251">
    <property type="entry name" value="CRAL-TRIO_dom"/>
</dbReference>
<organism evidence="3 4">
    <name type="scientific">Dimorphilus gyrociliatus</name>
    <dbReference type="NCBI Taxonomy" id="2664684"/>
    <lineage>
        <taxon>Eukaryota</taxon>
        <taxon>Metazoa</taxon>
        <taxon>Spiralia</taxon>
        <taxon>Lophotrochozoa</taxon>
        <taxon>Annelida</taxon>
        <taxon>Polychaeta</taxon>
        <taxon>Polychaeta incertae sedis</taxon>
        <taxon>Dinophilidae</taxon>
        <taxon>Dimorphilus</taxon>
    </lineage>
</organism>
<proteinExistence type="predicted"/>
<dbReference type="PROSITE" id="PS50191">
    <property type="entry name" value="CRAL_TRIO"/>
    <property type="match status" value="1"/>
</dbReference>
<dbReference type="InterPro" id="IPR011074">
    <property type="entry name" value="CRAL/TRIO_N_dom"/>
</dbReference>
<dbReference type="AlphaFoldDB" id="A0A7I8WEN1"/>
<dbReference type="PRINTS" id="PR00180">
    <property type="entry name" value="CRETINALDHBP"/>
</dbReference>
<dbReference type="SMART" id="SM01100">
    <property type="entry name" value="CRAL_TRIO_N"/>
    <property type="match status" value="1"/>
</dbReference>
<dbReference type="GO" id="GO:0016020">
    <property type="term" value="C:membrane"/>
    <property type="evidence" value="ECO:0007669"/>
    <property type="project" value="TreeGrafter"/>
</dbReference>
<dbReference type="PANTHER" id="PTHR10174">
    <property type="entry name" value="ALPHA-TOCOPHEROL TRANSFER PROTEIN-RELATED"/>
    <property type="match status" value="1"/>
</dbReference>
<reference evidence="3 4" key="1">
    <citation type="submission" date="2020-08" db="EMBL/GenBank/DDBJ databases">
        <authorList>
            <person name="Hejnol A."/>
        </authorList>
    </citation>
    <scope>NUCLEOTIDE SEQUENCE [LARGE SCALE GENOMIC DNA]</scope>
</reference>